<sequence length="94" mass="10856">MASAAKFSYLRNEGGHNNLDEYDHFYEVDNNYQIQDTKESAQVQKGPHWNELQAENPKLEKVSPTLFKCLDNKCGHDLNGLSSRLDRLHHWAPT</sequence>
<dbReference type="AlphaFoldDB" id="A0A2P5ACH1"/>
<accession>A0A2P5ACH1</accession>
<proteinExistence type="predicted"/>
<gene>
    <name evidence="1" type="ORF">TorRG33x02_353690</name>
</gene>
<keyword evidence="2" id="KW-1185">Reference proteome</keyword>
<comment type="caution">
    <text evidence="1">The sequence shown here is derived from an EMBL/GenBank/DDBJ whole genome shotgun (WGS) entry which is preliminary data.</text>
</comment>
<dbReference type="InParanoid" id="A0A2P5ACH1"/>
<dbReference type="EMBL" id="JXTC01000950">
    <property type="protein sequence ID" value="PON34236.1"/>
    <property type="molecule type" value="Genomic_DNA"/>
</dbReference>
<dbReference type="OrthoDB" id="1932414at2759"/>
<protein>
    <submittedName>
        <fullName evidence="1">Uncharacterized protein</fullName>
    </submittedName>
</protein>
<evidence type="ECO:0000313" key="2">
    <source>
        <dbReference type="Proteomes" id="UP000237000"/>
    </source>
</evidence>
<evidence type="ECO:0000313" key="1">
    <source>
        <dbReference type="EMBL" id="PON34236.1"/>
    </source>
</evidence>
<dbReference type="Proteomes" id="UP000237000">
    <property type="component" value="Unassembled WGS sequence"/>
</dbReference>
<organism evidence="1 2">
    <name type="scientific">Trema orientale</name>
    <name type="common">Charcoal tree</name>
    <name type="synonym">Celtis orientalis</name>
    <dbReference type="NCBI Taxonomy" id="63057"/>
    <lineage>
        <taxon>Eukaryota</taxon>
        <taxon>Viridiplantae</taxon>
        <taxon>Streptophyta</taxon>
        <taxon>Embryophyta</taxon>
        <taxon>Tracheophyta</taxon>
        <taxon>Spermatophyta</taxon>
        <taxon>Magnoliopsida</taxon>
        <taxon>eudicotyledons</taxon>
        <taxon>Gunneridae</taxon>
        <taxon>Pentapetalae</taxon>
        <taxon>rosids</taxon>
        <taxon>fabids</taxon>
        <taxon>Rosales</taxon>
        <taxon>Cannabaceae</taxon>
        <taxon>Trema</taxon>
    </lineage>
</organism>
<reference evidence="2" key="1">
    <citation type="submission" date="2016-06" db="EMBL/GenBank/DDBJ databases">
        <title>Parallel loss of symbiosis genes in relatives of nitrogen-fixing non-legume Parasponia.</title>
        <authorList>
            <person name="Van Velzen R."/>
            <person name="Holmer R."/>
            <person name="Bu F."/>
            <person name="Rutten L."/>
            <person name="Van Zeijl A."/>
            <person name="Liu W."/>
            <person name="Santuari L."/>
            <person name="Cao Q."/>
            <person name="Sharma T."/>
            <person name="Shen D."/>
            <person name="Roswanjaya Y."/>
            <person name="Wardhani T."/>
            <person name="Kalhor M.S."/>
            <person name="Jansen J."/>
            <person name="Van den Hoogen J."/>
            <person name="Gungor B."/>
            <person name="Hartog M."/>
            <person name="Hontelez J."/>
            <person name="Verver J."/>
            <person name="Yang W.-C."/>
            <person name="Schijlen E."/>
            <person name="Repin R."/>
            <person name="Schilthuizen M."/>
            <person name="Schranz E."/>
            <person name="Heidstra R."/>
            <person name="Miyata K."/>
            <person name="Fedorova E."/>
            <person name="Kohlen W."/>
            <person name="Bisseling T."/>
            <person name="Smit S."/>
            <person name="Geurts R."/>
        </authorList>
    </citation>
    <scope>NUCLEOTIDE SEQUENCE [LARGE SCALE GENOMIC DNA]</scope>
    <source>
        <strain evidence="2">cv. RG33-2</strain>
    </source>
</reference>
<name>A0A2P5ACH1_TREOI</name>